<dbReference type="AlphaFoldDB" id="A0A658QSP7"/>
<dbReference type="InterPro" id="IPR036388">
    <property type="entry name" value="WH-like_DNA-bd_sf"/>
</dbReference>
<keyword evidence="3" id="KW-0238">DNA-binding</keyword>
<dbReference type="CDD" id="cd05466">
    <property type="entry name" value="PBP2_LTTR_substrate"/>
    <property type="match status" value="1"/>
</dbReference>
<dbReference type="PANTHER" id="PTHR30419:SF8">
    <property type="entry name" value="NITROGEN ASSIMILATION TRANSCRIPTIONAL ACTIVATOR-RELATED"/>
    <property type="match status" value="1"/>
</dbReference>
<evidence type="ECO:0000256" key="3">
    <source>
        <dbReference type="ARBA" id="ARBA00023125"/>
    </source>
</evidence>
<dbReference type="GO" id="GO:0003677">
    <property type="term" value="F:DNA binding"/>
    <property type="evidence" value="ECO:0007669"/>
    <property type="project" value="UniProtKB-KW"/>
</dbReference>
<dbReference type="Proteomes" id="UP000198263">
    <property type="component" value="Unassembled WGS sequence"/>
</dbReference>
<evidence type="ECO:0000256" key="2">
    <source>
        <dbReference type="ARBA" id="ARBA00023015"/>
    </source>
</evidence>
<feature type="domain" description="HTH lysR-type" evidence="5">
    <location>
        <begin position="7"/>
        <end position="64"/>
    </location>
</feature>
<dbReference type="Pfam" id="PF03466">
    <property type="entry name" value="LysR_substrate"/>
    <property type="match status" value="1"/>
</dbReference>
<evidence type="ECO:0000313" key="6">
    <source>
        <dbReference type="EMBL" id="SAL16918.1"/>
    </source>
</evidence>
<dbReference type="PROSITE" id="PS50931">
    <property type="entry name" value="HTH_LYSR"/>
    <property type="match status" value="1"/>
</dbReference>
<dbReference type="InterPro" id="IPR000847">
    <property type="entry name" value="LysR_HTH_N"/>
</dbReference>
<dbReference type="SUPFAM" id="SSF46785">
    <property type="entry name" value="Winged helix' DNA-binding domain"/>
    <property type="match status" value="1"/>
</dbReference>
<dbReference type="EMBL" id="FCNV02000001">
    <property type="protein sequence ID" value="SAL16918.1"/>
    <property type="molecule type" value="Genomic_DNA"/>
</dbReference>
<sequence>MQKRLIVNLKRLEHLVAVVEQGTLAAAARNVNLTQPALTRSIQALEEEVGMALFDRGARGVTLTSTGQMVLERARRILFEASCLERDLQLLRQHEMGSVRFGMGPFPAAILLSDVLRVMQRDWPNLRVAADVNCSEVLFAALQSEQLDFVLTANRLMPLTVELALRPLKPEPVGFFVRPLHPLCGNTVDLAQVREARLASVPLPVAAHEQWRTLLRCRPGEDVTSRVESNDFRALTQLAIHEDVVLIAPDRALKYELETGALVRLHIEDMRDLNVQYSIAYLAQRTLSPAAEKAIATIEALS</sequence>
<name>A0A658QSP7_9BURK</name>
<dbReference type="Pfam" id="PF00126">
    <property type="entry name" value="HTH_1"/>
    <property type="match status" value="1"/>
</dbReference>
<keyword evidence="2" id="KW-0805">Transcription regulation</keyword>
<gene>
    <name evidence="6" type="ORF">AWB72_01024</name>
</gene>
<comment type="similarity">
    <text evidence="1">Belongs to the LysR transcriptional regulatory family.</text>
</comment>
<dbReference type="GO" id="GO:0005829">
    <property type="term" value="C:cytosol"/>
    <property type="evidence" value="ECO:0007669"/>
    <property type="project" value="TreeGrafter"/>
</dbReference>
<keyword evidence="7" id="KW-1185">Reference proteome</keyword>
<dbReference type="FunFam" id="1.10.10.10:FF:000001">
    <property type="entry name" value="LysR family transcriptional regulator"/>
    <property type="match status" value="1"/>
</dbReference>
<evidence type="ECO:0000313" key="7">
    <source>
        <dbReference type="Proteomes" id="UP000198263"/>
    </source>
</evidence>
<dbReference type="RefSeq" id="WP_280174553.1">
    <property type="nucleotide sequence ID" value="NZ_FCNV02000001.1"/>
</dbReference>
<dbReference type="InterPro" id="IPR036390">
    <property type="entry name" value="WH_DNA-bd_sf"/>
</dbReference>
<evidence type="ECO:0000256" key="1">
    <source>
        <dbReference type="ARBA" id="ARBA00009437"/>
    </source>
</evidence>
<dbReference type="Gene3D" id="3.40.190.10">
    <property type="entry name" value="Periplasmic binding protein-like II"/>
    <property type="match status" value="2"/>
</dbReference>
<accession>A0A658QSP7</accession>
<keyword evidence="4" id="KW-0804">Transcription</keyword>
<organism evidence="6 7">
    <name type="scientific">Caballeronia concitans</name>
    <dbReference type="NCBI Taxonomy" id="1777133"/>
    <lineage>
        <taxon>Bacteria</taxon>
        <taxon>Pseudomonadati</taxon>
        <taxon>Pseudomonadota</taxon>
        <taxon>Betaproteobacteria</taxon>
        <taxon>Burkholderiales</taxon>
        <taxon>Burkholderiaceae</taxon>
        <taxon>Caballeronia</taxon>
    </lineage>
</organism>
<evidence type="ECO:0000259" key="5">
    <source>
        <dbReference type="PROSITE" id="PS50931"/>
    </source>
</evidence>
<evidence type="ECO:0000256" key="4">
    <source>
        <dbReference type="ARBA" id="ARBA00023163"/>
    </source>
</evidence>
<dbReference type="PRINTS" id="PR00039">
    <property type="entry name" value="HTHLYSR"/>
</dbReference>
<dbReference type="PANTHER" id="PTHR30419">
    <property type="entry name" value="HTH-TYPE TRANSCRIPTIONAL REGULATOR YBHD"/>
    <property type="match status" value="1"/>
</dbReference>
<reference evidence="6 7" key="1">
    <citation type="submission" date="2016-01" db="EMBL/GenBank/DDBJ databases">
        <authorList>
            <person name="Peeters C."/>
        </authorList>
    </citation>
    <scope>NUCLEOTIDE SEQUENCE [LARGE SCALE GENOMIC DNA]</scope>
    <source>
        <strain evidence="6">LMG 29315</strain>
    </source>
</reference>
<proteinExistence type="inferred from homology"/>
<dbReference type="SUPFAM" id="SSF53850">
    <property type="entry name" value="Periplasmic binding protein-like II"/>
    <property type="match status" value="1"/>
</dbReference>
<dbReference type="GO" id="GO:0003700">
    <property type="term" value="F:DNA-binding transcription factor activity"/>
    <property type="evidence" value="ECO:0007669"/>
    <property type="project" value="InterPro"/>
</dbReference>
<comment type="caution">
    <text evidence="6">The sequence shown here is derived from an EMBL/GenBank/DDBJ whole genome shotgun (WGS) entry which is preliminary data.</text>
</comment>
<protein>
    <submittedName>
        <fullName evidence="6">LysR family transcriptional regulator</fullName>
    </submittedName>
</protein>
<dbReference type="InterPro" id="IPR005119">
    <property type="entry name" value="LysR_subst-bd"/>
</dbReference>
<dbReference type="Gene3D" id="1.10.10.10">
    <property type="entry name" value="Winged helix-like DNA-binding domain superfamily/Winged helix DNA-binding domain"/>
    <property type="match status" value="1"/>
</dbReference>
<dbReference type="InterPro" id="IPR050950">
    <property type="entry name" value="HTH-type_LysR_regulators"/>
</dbReference>